<dbReference type="GO" id="GO:0005524">
    <property type="term" value="F:ATP binding"/>
    <property type="evidence" value="ECO:0007669"/>
    <property type="project" value="UniProtKB-UniRule"/>
</dbReference>
<evidence type="ECO:0000313" key="6">
    <source>
        <dbReference type="EMBL" id="PKU27906.1"/>
    </source>
</evidence>
<name>A0A2I0T278_LIMLA</name>
<gene>
    <name evidence="6" type="ORF">llap_21790</name>
</gene>
<dbReference type="InterPro" id="IPR039812">
    <property type="entry name" value="Vesicle-fus_ATPase"/>
</dbReference>
<sequence length="167" mass="18677">MMNVGGQGRKLLIIGTTSRKDVLQEMEMLNAFSTTIHVPNIATGEQLMEALELLGNFKDKERSTIAQNVKGKPVWIGIKKLLMLIEMSLQALAVGREPLSGFNPEKSYGEKKLSEQRNRQVSVRGEIFKNLSAHGLFRAVLQRGASGNKRDWINFTFPEISSLHPAR</sequence>
<comment type="catalytic activity">
    <reaction evidence="4">
        <text>ATP + H2O = ADP + phosphate + H(+)</text>
        <dbReference type="Rhea" id="RHEA:13065"/>
        <dbReference type="ChEBI" id="CHEBI:15377"/>
        <dbReference type="ChEBI" id="CHEBI:15378"/>
        <dbReference type="ChEBI" id="CHEBI:30616"/>
        <dbReference type="ChEBI" id="CHEBI:43474"/>
        <dbReference type="ChEBI" id="CHEBI:456216"/>
        <dbReference type="EC" id="3.6.4.6"/>
    </reaction>
</comment>
<dbReference type="EC" id="3.6.4.6" evidence="4"/>
<dbReference type="FunFam" id="1.10.8.60:FF:000031">
    <property type="entry name" value="vesicle-fusing ATPase isoform X1"/>
    <property type="match status" value="1"/>
</dbReference>
<keyword evidence="4" id="KW-0378">Hydrolase</keyword>
<dbReference type="GO" id="GO:0006891">
    <property type="term" value="P:intra-Golgi vesicle-mediated transport"/>
    <property type="evidence" value="ECO:0007669"/>
    <property type="project" value="TreeGrafter"/>
</dbReference>
<keyword evidence="3 4" id="KW-0067">ATP-binding</keyword>
<dbReference type="GO" id="GO:0016887">
    <property type="term" value="F:ATP hydrolysis activity"/>
    <property type="evidence" value="ECO:0007669"/>
    <property type="project" value="InterPro"/>
</dbReference>
<evidence type="ECO:0000256" key="1">
    <source>
        <dbReference type="ARBA" id="ARBA00006914"/>
    </source>
</evidence>
<protein>
    <recommendedName>
        <fullName evidence="4">Vesicle-fusing ATPase</fullName>
        <ecNumber evidence="4">3.6.4.6</ecNumber>
    </recommendedName>
</protein>
<accession>A0A2I0T278</accession>
<reference evidence="7" key="2">
    <citation type="submission" date="2017-12" db="EMBL/GenBank/DDBJ databases">
        <title>Genome sequence of the Bar-tailed Godwit (Limosa lapponica baueri).</title>
        <authorList>
            <person name="Lima N.C.B."/>
            <person name="Parody-Merino A.M."/>
            <person name="Battley P.F."/>
            <person name="Fidler A.E."/>
            <person name="Prosdocimi F."/>
        </authorList>
    </citation>
    <scope>NUCLEOTIDE SEQUENCE [LARGE SCALE GENOMIC DNA]</scope>
</reference>
<keyword evidence="4" id="KW-0460">Magnesium</keyword>
<dbReference type="AlphaFoldDB" id="A0A2I0T278"/>
<dbReference type="Pfam" id="PF21964">
    <property type="entry name" value="NSF_ATPase_lid"/>
    <property type="match status" value="1"/>
</dbReference>
<dbReference type="GO" id="GO:0043001">
    <property type="term" value="P:Golgi to plasma membrane protein transport"/>
    <property type="evidence" value="ECO:0007669"/>
    <property type="project" value="TreeGrafter"/>
</dbReference>
<dbReference type="InterPro" id="IPR054419">
    <property type="entry name" value="NSF_ATPase_lid"/>
</dbReference>
<comment type="cofactor">
    <cofactor evidence="4">
        <name>Mg(2+)</name>
        <dbReference type="ChEBI" id="CHEBI:18420"/>
    </cofactor>
    <text evidence="4">Binds 1 Mg(2+) ion per subunit.</text>
</comment>
<dbReference type="Proteomes" id="UP000233556">
    <property type="component" value="Unassembled WGS sequence"/>
</dbReference>
<keyword evidence="4" id="KW-0479">Metal-binding</keyword>
<dbReference type="PANTHER" id="PTHR23078">
    <property type="entry name" value="VESICULAR-FUSION PROTEIN NSF"/>
    <property type="match status" value="1"/>
</dbReference>
<proteinExistence type="inferred from homology"/>
<evidence type="ECO:0000256" key="3">
    <source>
        <dbReference type="ARBA" id="ARBA00022840"/>
    </source>
</evidence>
<dbReference type="GO" id="GO:0046872">
    <property type="term" value="F:metal ion binding"/>
    <property type="evidence" value="ECO:0007669"/>
    <property type="project" value="UniProtKB-UniRule"/>
</dbReference>
<dbReference type="EMBL" id="KZ523654">
    <property type="protein sequence ID" value="PKU27906.1"/>
    <property type="molecule type" value="Genomic_DNA"/>
</dbReference>
<keyword evidence="4" id="KW-0963">Cytoplasm</keyword>
<dbReference type="Gene3D" id="1.10.8.60">
    <property type="match status" value="1"/>
</dbReference>
<comment type="function">
    <text evidence="4">Required for vesicle-mediated transport. Catalyzes the fusion of transport vesicles within the Golgi cisternae. Is also required for transport from the endoplasmic reticulum to the Golgi stack. Seems to function as a fusion protein required for the delivery of cargo proteins to all compartments of the Golgi stack independent of vesicle origin.</text>
</comment>
<evidence type="ECO:0000256" key="2">
    <source>
        <dbReference type="ARBA" id="ARBA00022741"/>
    </source>
</evidence>
<evidence type="ECO:0000256" key="4">
    <source>
        <dbReference type="RuleBase" id="RU367045"/>
    </source>
</evidence>
<dbReference type="GO" id="GO:0005795">
    <property type="term" value="C:Golgi stack"/>
    <property type="evidence" value="ECO:0007669"/>
    <property type="project" value="TreeGrafter"/>
</dbReference>
<keyword evidence="4" id="KW-0931">ER-Golgi transport</keyword>
<evidence type="ECO:0000313" key="7">
    <source>
        <dbReference type="Proteomes" id="UP000233556"/>
    </source>
</evidence>
<feature type="domain" description="NSF AAA+ ATPase lid" evidence="5">
    <location>
        <begin position="40"/>
        <end position="91"/>
    </location>
</feature>
<comment type="subcellular location">
    <subcellularLocation>
        <location evidence="4">Cytoplasm</location>
    </subcellularLocation>
</comment>
<keyword evidence="2 4" id="KW-0547">Nucleotide-binding</keyword>
<keyword evidence="7" id="KW-1185">Reference proteome</keyword>
<dbReference type="OrthoDB" id="9982946at2759"/>
<comment type="similarity">
    <text evidence="1 4">Belongs to the AAA ATPase family.</text>
</comment>
<keyword evidence="4" id="KW-0813">Transport</keyword>
<keyword evidence="4" id="KW-0653">Protein transport</keyword>
<reference evidence="7" key="1">
    <citation type="submission" date="2017-11" db="EMBL/GenBank/DDBJ databases">
        <authorList>
            <person name="Lima N.C."/>
            <person name="Parody-Merino A.M."/>
            <person name="Battley P.F."/>
            <person name="Fidler A.E."/>
            <person name="Prosdocimi F."/>
        </authorList>
    </citation>
    <scope>NUCLEOTIDE SEQUENCE [LARGE SCALE GENOMIC DNA]</scope>
</reference>
<dbReference type="PANTHER" id="PTHR23078:SF3">
    <property type="entry name" value="VESICLE-FUSING ATPASE"/>
    <property type="match status" value="1"/>
</dbReference>
<dbReference type="GO" id="GO:0035494">
    <property type="term" value="P:SNARE complex disassembly"/>
    <property type="evidence" value="ECO:0007669"/>
    <property type="project" value="InterPro"/>
</dbReference>
<organism evidence="6 7">
    <name type="scientific">Limosa lapponica baueri</name>
    <dbReference type="NCBI Taxonomy" id="1758121"/>
    <lineage>
        <taxon>Eukaryota</taxon>
        <taxon>Metazoa</taxon>
        <taxon>Chordata</taxon>
        <taxon>Craniata</taxon>
        <taxon>Vertebrata</taxon>
        <taxon>Euteleostomi</taxon>
        <taxon>Archelosauria</taxon>
        <taxon>Archosauria</taxon>
        <taxon>Dinosauria</taxon>
        <taxon>Saurischia</taxon>
        <taxon>Theropoda</taxon>
        <taxon>Coelurosauria</taxon>
        <taxon>Aves</taxon>
        <taxon>Neognathae</taxon>
        <taxon>Neoaves</taxon>
        <taxon>Charadriiformes</taxon>
        <taxon>Scolopacidae</taxon>
        <taxon>Limosa</taxon>
    </lineage>
</organism>
<evidence type="ECO:0000259" key="5">
    <source>
        <dbReference type="Pfam" id="PF21964"/>
    </source>
</evidence>